<dbReference type="Gene3D" id="3.40.50.1110">
    <property type="entry name" value="SGNH hydrolase"/>
    <property type="match status" value="1"/>
</dbReference>
<keyword evidence="3" id="KW-1185">Reference proteome</keyword>
<evidence type="ECO:0000313" key="3">
    <source>
        <dbReference type="Proteomes" id="UP000547209"/>
    </source>
</evidence>
<evidence type="ECO:0000259" key="1">
    <source>
        <dbReference type="Pfam" id="PF13472"/>
    </source>
</evidence>
<name>A0A7X0RKC4_9BACL</name>
<reference evidence="2 3" key="1">
    <citation type="submission" date="2020-08" db="EMBL/GenBank/DDBJ databases">
        <title>Cohnella phylogeny.</title>
        <authorList>
            <person name="Dunlap C."/>
        </authorList>
    </citation>
    <scope>NUCLEOTIDE SEQUENCE [LARGE SCALE GENOMIC DNA]</scope>
    <source>
        <strain evidence="2 3">DSM 28246</strain>
    </source>
</reference>
<dbReference type="EMBL" id="JACJVP010000001">
    <property type="protein sequence ID" value="MBB6669063.1"/>
    <property type="molecule type" value="Genomic_DNA"/>
</dbReference>
<sequence length="273" mass="29014">MNKKSSWLWPSLGAVSLGCTVLLLFGLGWALKDAWAPAAGIALPSATPQPAASSGDWADKRELLVTAVGDSLTRGTGDASGQGYVRGTVERLAKGLGKPVKLVNNLGINGLEASNLAIRLDDEGYKGALSQADLLLVTIGGNDLFHVAQNGGSLVDGGDIDAALLQKRLVGLKPRLETVFRKLRALNPNARIVYVGLYSPFYDVPALRESVGAVIDEWNGYARRLADADGGITVVPTYDLFETDVARYLSSDHFHPNADGYARIAERVAQSLL</sequence>
<comment type="caution">
    <text evidence="2">The sequence shown here is derived from an EMBL/GenBank/DDBJ whole genome shotgun (WGS) entry which is preliminary data.</text>
</comment>
<dbReference type="InterPro" id="IPR036514">
    <property type="entry name" value="SGNH_hydro_sf"/>
</dbReference>
<dbReference type="Proteomes" id="UP000547209">
    <property type="component" value="Unassembled WGS sequence"/>
</dbReference>
<dbReference type="GO" id="GO:0004622">
    <property type="term" value="F:phosphatidylcholine lysophospholipase activity"/>
    <property type="evidence" value="ECO:0007669"/>
    <property type="project" value="TreeGrafter"/>
</dbReference>
<dbReference type="PROSITE" id="PS51257">
    <property type="entry name" value="PROKAR_LIPOPROTEIN"/>
    <property type="match status" value="1"/>
</dbReference>
<dbReference type="PANTHER" id="PTHR30383">
    <property type="entry name" value="THIOESTERASE 1/PROTEASE 1/LYSOPHOSPHOLIPASE L1"/>
    <property type="match status" value="1"/>
</dbReference>
<evidence type="ECO:0000313" key="2">
    <source>
        <dbReference type="EMBL" id="MBB6669063.1"/>
    </source>
</evidence>
<dbReference type="PANTHER" id="PTHR30383:SF27">
    <property type="entry name" value="SPORE GERMINATION LIPASE LIPC"/>
    <property type="match status" value="1"/>
</dbReference>
<feature type="domain" description="SGNH hydrolase-type esterase" evidence="1">
    <location>
        <begin position="67"/>
        <end position="263"/>
    </location>
</feature>
<accession>A0A7X0RKC4</accession>
<dbReference type="InterPro" id="IPR051532">
    <property type="entry name" value="Ester_Hydrolysis_Enzymes"/>
</dbReference>
<gene>
    <name evidence="2" type="ORF">H7C19_00020</name>
</gene>
<dbReference type="InterPro" id="IPR013830">
    <property type="entry name" value="SGNH_hydro"/>
</dbReference>
<proteinExistence type="predicted"/>
<dbReference type="Pfam" id="PF13472">
    <property type="entry name" value="Lipase_GDSL_2"/>
    <property type="match status" value="1"/>
</dbReference>
<protein>
    <submittedName>
        <fullName evidence="2">GDSL family lipase</fullName>
    </submittedName>
</protein>
<dbReference type="SUPFAM" id="SSF52266">
    <property type="entry name" value="SGNH hydrolase"/>
    <property type="match status" value="1"/>
</dbReference>
<dbReference type="AlphaFoldDB" id="A0A7X0RKC4"/>
<organism evidence="2 3">
    <name type="scientific">Cohnella nanjingensis</name>
    <dbReference type="NCBI Taxonomy" id="1387779"/>
    <lineage>
        <taxon>Bacteria</taxon>
        <taxon>Bacillati</taxon>
        <taxon>Bacillota</taxon>
        <taxon>Bacilli</taxon>
        <taxon>Bacillales</taxon>
        <taxon>Paenibacillaceae</taxon>
        <taxon>Cohnella</taxon>
    </lineage>
</organism>